<name>A0ABU0EFM2_9CELL</name>
<dbReference type="SUPFAM" id="SSF69255">
    <property type="entry name" value="gp5 N-terminal domain-like"/>
    <property type="match status" value="1"/>
</dbReference>
<sequence length="522" mass="54070">MSAVTVDAGPVVVPRVELRLGGSVLADDTARLLQTVRVRREVSSPAACSLEFVGTRDGELDSVLDGVEVGAEVVLSLDAWPDTLFHGEVVTLEHCYRSDGSATLVVRAQDRAHRWRQDSQLRVFVDVTVAGLVEEVAGEIDLGVDAADDGPRWPQVVQDGRSTLDLVTDLCARAGLWWQVDPDGDEVRIFAAGEGAPDAGPAVELTRGENLLEAEVTLSAIGVHDSWRVTGWDPVTGEVADETNQTSEVDLDAVGSVASSGGVRGGTSTAGADHVAAHAGALTAQDAGRSRSLRAVVRGDVHLIPGVTVTVDGVAAQAAGDYVVLTADHVIETVGGYTCTVSTAPPPHLRLGAGRPDTVGRSWTTPAEVLRVDDPDERGRVRVALSAYDGLESDWLPVLSLGAGESKGLTVQPDVGDHVLVAHDVADPGRGVVLGGVRSSAGSEPAAGVSDGSVGAYALQLPGGQVVRLSGATDLVRLGNAAGSQLDLDENGVHLTSVGNLVLEAPGKTITLRANRINLERG</sequence>
<dbReference type="Gene3D" id="3.55.50.10">
    <property type="entry name" value="Baseplate protein-like domains"/>
    <property type="match status" value="1"/>
</dbReference>
<dbReference type="Pfam" id="PF04717">
    <property type="entry name" value="Phage_base_V"/>
    <property type="match status" value="1"/>
</dbReference>
<evidence type="ECO:0000313" key="3">
    <source>
        <dbReference type="Proteomes" id="UP001239626"/>
    </source>
</evidence>
<evidence type="ECO:0000313" key="2">
    <source>
        <dbReference type="EMBL" id="MDQ0373840.1"/>
    </source>
</evidence>
<protein>
    <submittedName>
        <fullName evidence="2">Uncharacterized protein involved in type VI secretion and phage assembly</fullName>
    </submittedName>
</protein>
<dbReference type="Pfam" id="PF05954">
    <property type="entry name" value="Phage_GPD"/>
    <property type="match status" value="1"/>
</dbReference>
<comment type="caution">
    <text evidence="2">The sequence shown here is derived from an EMBL/GenBank/DDBJ whole genome shotgun (WGS) entry which is preliminary data.</text>
</comment>
<gene>
    <name evidence="2" type="ORF">J2X26_002151</name>
</gene>
<dbReference type="Gene3D" id="4.10.220.110">
    <property type="match status" value="1"/>
</dbReference>
<evidence type="ECO:0000259" key="1">
    <source>
        <dbReference type="Pfam" id="PF04717"/>
    </source>
</evidence>
<keyword evidence="3" id="KW-1185">Reference proteome</keyword>
<dbReference type="Proteomes" id="UP001239626">
    <property type="component" value="Unassembled WGS sequence"/>
</dbReference>
<organism evidence="2 3">
    <name type="scientific">Cellulomonas humilata</name>
    <dbReference type="NCBI Taxonomy" id="144055"/>
    <lineage>
        <taxon>Bacteria</taxon>
        <taxon>Bacillati</taxon>
        <taxon>Actinomycetota</taxon>
        <taxon>Actinomycetes</taxon>
        <taxon>Micrococcales</taxon>
        <taxon>Cellulomonadaceae</taxon>
        <taxon>Cellulomonas</taxon>
    </lineage>
</organism>
<feature type="domain" description="Gp5/Type VI secretion system Vgr protein OB-fold" evidence="1">
    <location>
        <begin position="366"/>
        <end position="437"/>
    </location>
</feature>
<accession>A0ABU0EFM2</accession>
<proteinExistence type="predicted"/>
<dbReference type="Gene3D" id="2.40.50.230">
    <property type="entry name" value="Gp5 N-terminal domain"/>
    <property type="match status" value="1"/>
</dbReference>
<dbReference type="SUPFAM" id="SSF69279">
    <property type="entry name" value="Phage tail proteins"/>
    <property type="match status" value="1"/>
</dbReference>
<dbReference type="RefSeq" id="WP_307492112.1">
    <property type="nucleotide sequence ID" value="NZ_JAUSVB010000002.1"/>
</dbReference>
<dbReference type="InterPro" id="IPR006531">
    <property type="entry name" value="Gp5/Vgr_OB"/>
</dbReference>
<dbReference type="InterPro" id="IPR037026">
    <property type="entry name" value="Vgr_OB-fold_dom_sf"/>
</dbReference>
<dbReference type="EMBL" id="JAUSVB010000002">
    <property type="protein sequence ID" value="MDQ0373840.1"/>
    <property type="molecule type" value="Genomic_DNA"/>
</dbReference>
<dbReference type="Gene3D" id="2.30.110.50">
    <property type="match status" value="1"/>
</dbReference>
<reference evidence="2 3" key="1">
    <citation type="submission" date="2023-07" db="EMBL/GenBank/DDBJ databases">
        <title>Sorghum-associated microbial communities from plants grown in Nebraska, USA.</title>
        <authorList>
            <person name="Schachtman D."/>
        </authorList>
    </citation>
    <scope>NUCLEOTIDE SEQUENCE [LARGE SCALE GENOMIC DNA]</scope>
    <source>
        <strain evidence="2 3">BE332</strain>
    </source>
</reference>